<dbReference type="InterPro" id="IPR017583">
    <property type="entry name" value="Tagatose/fructose_Pkinase"/>
</dbReference>
<dbReference type="eggNOG" id="COG1105">
    <property type="taxonomic scope" value="Bacteria"/>
</dbReference>
<dbReference type="GO" id="GO:0008662">
    <property type="term" value="F:1-phosphofructokinase activity"/>
    <property type="evidence" value="ECO:0007669"/>
    <property type="project" value="UniProtKB-EC"/>
</dbReference>
<dbReference type="Proteomes" id="UP000018291">
    <property type="component" value="Unassembled WGS sequence"/>
</dbReference>
<gene>
    <name evidence="8" type="ORF">BN381_80021</name>
</gene>
<dbReference type="GO" id="GO:0005524">
    <property type="term" value="F:ATP binding"/>
    <property type="evidence" value="ECO:0007669"/>
    <property type="project" value="UniProtKB-KW"/>
</dbReference>
<evidence type="ECO:0000256" key="6">
    <source>
        <dbReference type="PIRNR" id="PIRNR000535"/>
    </source>
</evidence>
<evidence type="ECO:0000259" key="7">
    <source>
        <dbReference type="Pfam" id="PF00294"/>
    </source>
</evidence>
<keyword evidence="2 6" id="KW-0808">Transferase</keyword>
<protein>
    <submittedName>
        <fullName evidence="8">Putative 1-phosphofructokinase</fullName>
        <ecNumber evidence="8">2.7.1.56</ecNumber>
    </submittedName>
</protein>
<keyword evidence="3" id="KW-0547">Nucleotide-binding</keyword>
<dbReference type="SUPFAM" id="SSF53613">
    <property type="entry name" value="Ribokinase-like"/>
    <property type="match status" value="1"/>
</dbReference>
<name>R4Z6N8_9ACTN</name>
<comment type="similarity">
    <text evidence="1">Belongs to the carbohydrate kinase PfkB family.</text>
</comment>
<evidence type="ECO:0000313" key="8">
    <source>
        <dbReference type="EMBL" id="CCM65491.1"/>
    </source>
</evidence>
<dbReference type="InterPro" id="IPR011611">
    <property type="entry name" value="PfkB_dom"/>
</dbReference>
<dbReference type="Gene3D" id="3.40.1190.20">
    <property type="match status" value="1"/>
</dbReference>
<comment type="caution">
    <text evidence="8">The sequence shown here is derived from an EMBL/GenBank/DDBJ whole genome shotgun (WGS) entry which is preliminary data.</text>
</comment>
<reference evidence="8 9" key="1">
    <citation type="journal article" date="2013" name="ISME J.">
        <title>Metabolic model for the filamentous 'Candidatus Microthrix parvicella' based on genomic and metagenomic analyses.</title>
        <authorList>
            <person name="Jon McIlroy S."/>
            <person name="Kristiansen R."/>
            <person name="Albertsen M."/>
            <person name="Michael Karst S."/>
            <person name="Rossetti S."/>
            <person name="Lund Nielsen J."/>
            <person name="Tandoi V."/>
            <person name="James Seviour R."/>
            <person name="Nielsen P.H."/>
        </authorList>
    </citation>
    <scope>NUCLEOTIDE SEQUENCE [LARGE SCALE GENOMIC DNA]</scope>
    <source>
        <strain evidence="8 9">RN1</strain>
    </source>
</reference>
<dbReference type="Pfam" id="PF00294">
    <property type="entry name" value="PfkB"/>
    <property type="match status" value="1"/>
</dbReference>
<dbReference type="EC" id="2.7.1.56" evidence="8"/>
<evidence type="ECO:0000256" key="4">
    <source>
        <dbReference type="ARBA" id="ARBA00022777"/>
    </source>
</evidence>
<accession>R4Z6N8</accession>
<dbReference type="PANTHER" id="PTHR46566:SF2">
    <property type="entry name" value="ATP-DEPENDENT 6-PHOSPHOFRUCTOKINASE ISOZYME 2"/>
    <property type="match status" value="1"/>
</dbReference>
<keyword evidence="4 8" id="KW-0418">Kinase</keyword>
<evidence type="ECO:0000256" key="1">
    <source>
        <dbReference type="ARBA" id="ARBA00010688"/>
    </source>
</evidence>
<proteinExistence type="inferred from homology"/>
<evidence type="ECO:0000256" key="2">
    <source>
        <dbReference type="ARBA" id="ARBA00022679"/>
    </source>
</evidence>
<evidence type="ECO:0000256" key="5">
    <source>
        <dbReference type="ARBA" id="ARBA00022840"/>
    </source>
</evidence>
<feature type="domain" description="Carbohydrate kinase PfkB" evidence="7">
    <location>
        <begin position="18"/>
        <end position="284"/>
    </location>
</feature>
<evidence type="ECO:0000313" key="9">
    <source>
        <dbReference type="Proteomes" id="UP000018291"/>
    </source>
</evidence>
<organism evidence="8 9">
    <name type="scientific">Candidatus Neomicrothrix parvicella RN1</name>
    <dbReference type="NCBI Taxonomy" id="1229780"/>
    <lineage>
        <taxon>Bacteria</taxon>
        <taxon>Bacillati</taxon>
        <taxon>Actinomycetota</taxon>
        <taxon>Acidimicrobiia</taxon>
        <taxon>Acidimicrobiales</taxon>
        <taxon>Microthrixaceae</taxon>
        <taxon>Candidatus Neomicrothrix</taxon>
    </lineage>
</organism>
<evidence type="ECO:0000256" key="3">
    <source>
        <dbReference type="ARBA" id="ARBA00022741"/>
    </source>
</evidence>
<dbReference type="AlphaFoldDB" id="R4Z6N8"/>
<dbReference type="InterPro" id="IPR029056">
    <property type="entry name" value="Ribokinase-like"/>
</dbReference>
<keyword evidence="5" id="KW-0067">ATP-binding</keyword>
<sequence length="313" mass="32145">MATLHAAQDLFIELGDLSLLELEGVHLARSTETVPSGKGWNVARAMSRLEIMPLALVAVGADCQERFRTEASASGFESLILDPGTPTRTNVTIRCSSGVSHLRSPGCSVGRDFLQRVWDTLEEQISGGTRRVVLSGSLPPGVEPEGFAELLRNVRRAGCWVAVDSSGSSLTAAISAGVDLLKPNRSELEFAAGLPVNSPDDALAAATALLGLGVGSVVASLGAAGAVATDSASAWTVPAIQNIEIESDVGSGDTLMAGLVGGLAGGAALPDALALGVGCATASLMRRVPGDFDQAEAMRLRSLASVREIQPHP</sequence>
<dbReference type="STRING" id="1229780.BN381_80021"/>
<keyword evidence="9" id="KW-1185">Reference proteome</keyword>
<dbReference type="PANTHER" id="PTHR46566">
    <property type="entry name" value="1-PHOSPHOFRUCTOKINASE-RELATED"/>
    <property type="match status" value="1"/>
</dbReference>
<dbReference type="EMBL" id="CANL01000078">
    <property type="protein sequence ID" value="CCM65491.1"/>
    <property type="molecule type" value="Genomic_DNA"/>
</dbReference>
<dbReference type="PIRSF" id="PIRSF000535">
    <property type="entry name" value="1PFK/6PFK/LacC"/>
    <property type="match status" value="1"/>
</dbReference>
<dbReference type="HOGENOM" id="CLU_050013_0_2_11"/>